<dbReference type="EMBL" id="JAANBB010000165">
    <property type="protein sequence ID" value="KAF7547865.1"/>
    <property type="molecule type" value="Genomic_DNA"/>
</dbReference>
<organism evidence="1 2">
    <name type="scientific">Cylindrodendrum hubeiense</name>
    <dbReference type="NCBI Taxonomy" id="595255"/>
    <lineage>
        <taxon>Eukaryota</taxon>
        <taxon>Fungi</taxon>
        <taxon>Dikarya</taxon>
        <taxon>Ascomycota</taxon>
        <taxon>Pezizomycotina</taxon>
        <taxon>Sordariomycetes</taxon>
        <taxon>Hypocreomycetidae</taxon>
        <taxon>Hypocreales</taxon>
        <taxon>Nectriaceae</taxon>
        <taxon>Cylindrodendrum</taxon>
    </lineage>
</organism>
<proteinExistence type="predicted"/>
<evidence type="ECO:0000313" key="2">
    <source>
        <dbReference type="Proteomes" id="UP000722485"/>
    </source>
</evidence>
<protein>
    <recommendedName>
        <fullName evidence="3">DNA mismatch repair protein HSM3 N-terminal domain-containing protein</fullName>
    </recommendedName>
</protein>
<name>A0A9P5LE75_9HYPO</name>
<dbReference type="AlphaFoldDB" id="A0A9P5LE75"/>
<dbReference type="Gene3D" id="1.25.10.50">
    <property type="match status" value="1"/>
</dbReference>
<evidence type="ECO:0000313" key="1">
    <source>
        <dbReference type="EMBL" id="KAF7547865.1"/>
    </source>
</evidence>
<dbReference type="OrthoDB" id="4538483at2759"/>
<comment type="caution">
    <text evidence="1">The sequence shown here is derived from an EMBL/GenBank/DDBJ whole genome shotgun (WGS) entry which is preliminary data.</text>
</comment>
<accession>A0A9P5LE75</accession>
<reference evidence="1" key="1">
    <citation type="submission" date="2020-03" db="EMBL/GenBank/DDBJ databases">
        <title>Draft Genome Sequence of Cylindrodendrum hubeiense.</title>
        <authorList>
            <person name="Buettner E."/>
            <person name="Kellner H."/>
        </authorList>
    </citation>
    <scope>NUCLEOTIDE SEQUENCE</scope>
    <source>
        <strain evidence="1">IHI 201604</strain>
    </source>
</reference>
<keyword evidence="2" id="KW-1185">Reference proteome</keyword>
<sequence>MTPAPQPASVGENIMSQRVVPEYNMDRTTNVPISGLEELQEHIEQLENDPSAAFNAKLFDDVELQLNETNIPPLLPTLLPPLTAILKQTTQDPSPLLSLATKLLSPLPFTRCLTIADPDALVAALTSPVPGAILLALVIIHKAARTPADAALLSTLPEVVEQVLRRWLDSSDVGVAERAGKVLGDLLETDCDIVVDGVNGLSSSNGTSTDLVKRRVPGHARLWRLIFLKRPFLSIITTLCVSEKPDRQVTLAQGRLLRLIPRLAALNPRALTQSPFADLLPVPAPLTEQVGHGLLQWVALSMVDTSDILMHLSLIDFYETFVSVMRVSGQSADKLVRDLVRTAAQNDEQLKAALRGLPDRTVEEEAEPLAKYISQLLD</sequence>
<evidence type="ECO:0008006" key="3">
    <source>
        <dbReference type="Google" id="ProtNLM"/>
    </source>
</evidence>
<gene>
    <name evidence="1" type="ORF">G7Z17_g7442</name>
</gene>
<dbReference type="Proteomes" id="UP000722485">
    <property type="component" value="Unassembled WGS sequence"/>
</dbReference>